<dbReference type="Proteomes" id="UP001140074">
    <property type="component" value="Unassembled WGS sequence"/>
</dbReference>
<dbReference type="GO" id="GO:0008495">
    <property type="term" value="F:protoheme IX farnesyltransferase activity"/>
    <property type="evidence" value="ECO:0007669"/>
    <property type="project" value="InterPro"/>
</dbReference>
<organism evidence="9 10">
    <name type="scientific">Coemansia aciculifera</name>
    <dbReference type="NCBI Taxonomy" id="417176"/>
    <lineage>
        <taxon>Eukaryota</taxon>
        <taxon>Fungi</taxon>
        <taxon>Fungi incertae sedis</taxon>
        <taxon>Zoopagomycota</taxon>
        <taxon>Kickxellomycotina</taxon>
        <taxon>Kickxellomycetes</taxon>
        <taxon>Kickxellales</taxon>
        <taxon>Kickxellaceae</taxon>
        <taxon>Coemansia</taxon>
    </lineage>
</organism>
<protein>
    <recommendedName>
        <fullName evidence="7">Heme O synthase</fullName>
    </recommendedName>
</protein>
<gene>
    <name evidence="9" type="primary">COX10</name>
    <name evidence="9" type="ORF">GGH94_001963</name>
</gene>
<evidence type="ECO:0000256" key="2">
    <source>
        <dbReference type="ARBA" id="ARBA00022679"/>
    </source>
</evidence>
<name>A0A9W8IT96_9FUNG</name>
<feature type="transmembrane region" description="Helical" evidence="8">
    <location>
        <begin position="57"/>
        <end position="79"/>
    </location>
</feature>
<keyword evidence="6 8" id="KW-0472">Membrane</keyword>
<accession>A0A9W8IT96</accession>
<dbReference type="AlphaFoldDB" id="A0A9W8IT96"/>
<evidence type="ECO:0000256" key="5">
    <source>
        <dbReference type="ARBA" id="ARBA00023133"/>
    </source>
</evidence>
<sequence>MAGYAVAPGAAQVAPLLWTAAGTALCAGSANAFNQWIEVPYDAQMSRTRNRPLARHAVAPGHALGFGVAAGTLGVGALYVFVNPVAAGLGAANILLYAGVYTAMKRLTIANTWAGALVGAIPPVLGWAAASGGTLGPGAWIMGGVLFAWQFPHFNSLAHTLRADYSKAGYRMMSVTRPRLNARVSLRYALLMFPLSAALPLLGICDPWFLLDSSLVNGFMAYCAYDLYKNARTPTNKI</sequence>
<evidence type="ECO:0000313" key="9">
    <source>
        <dbReference type="EMBL" id="KAJ2865831.1"/>
    </source>
</evidence>
<keyword evidence="3 8" id="KW-0812">Transmembrane</keyword>
<dbReference type="InterPro" id="IPR044878">
    <property type="entry name" value="UbiA_sf"/>
</dbReference>
<dbReference type="NCBIfam" id="TIGR01473">
    <property type="entry name" value="cyoE_ctaB"/>
    <property type="match status" value="1"/>
</dbReference>
<evidence type="ECO:0000256" key="6">
    <source>
        <dbReference type="ARBA" id="ARBA00023136"/>
    </source>
</evidence>
<keyword evidence="4 8" id="KW-1133">Transmembrane helix</keyword>
<evidence type="ECO:0000256" key="4">
    <source>
        <dbReference type="ARBA" id="ARBA00022989"/>
    </source>
</evidence>
<dbReference type="Gene3D" id="1.10.357.140">
    <property type="entry name" value="UbiA prenyltransferase"/>
    <property type="match status" value="1"/>
</dbReference>
<keyword evidence="5" id="KW-0350">Heme biosynthesis</keyword>
<dbReference type="Pfam" id="PF01040">
    <property type="entry name" value="UbiA"/>
    <property type="match status" value="1"/>
</dbReference>
<dbReference type="PANTHER" id="PTHR43448">
    <property type="entry name" value="PROTOHEME IX FARNESYLTRANSFERASE, MITOCHONDRIAL"/>
    <property type="match status" value="1"/>
</dbReference>
<keyword evidence="10" id="KW-1185">Reference proteome</keyword>
<dbReference type="InterPro" id="IPR006369">
    <property type="entry name" value="Protohaem_IX_farnesylTrfase"/>
</dbReference>
<dbReference type="PANTHER" id="PTHR43448:SF2">
    <property type="entry name" value="PROTOHEME IX FARNESYLTRANSFERASE, MITOCHONDRIAL"/>
    <property type="match status" value="1"/>
</dbReference>
<dbReference type="GO" id="GO:0006784">
    <property type="term" value="P:heme A biosynthetic process"/>
    <property type="evidence" value="ECO:0007669"/>
    <property type="project" value="TreeGrafter"/>
</dbReference>
<feature type="transmembrane region" description="Helical" evidence="8">
    <location>
        <begin position="140"/>
        <end position="163"/>
    </location>
</feature>
<proteinExistence type="predicted"/>
<comment type="caution">
    <text evidence="9">The sequence shown here is derived from an EMBL/GenBank/DDBJ whole genome shotgun (WGS) entry which is preliminary data.</text>
</comment>
<reference evidence="9" key="1">
    <citation type="submission" date="2022-07" db="EMBL/GenBank/DDBJ databases">
        <title>Phylogenomic reconstructions and comparative analyses of Kickxellomycotina fungi.</title>
        <authorList>
            <person name="Reynolds N.K."/>
            <person name="Stajich J.E."/>
            <person name="Barry K."/>
            <person name="Grigoriev I.V."/>
            <person name="Crous P."/>
            <person name="Smith M.E."/>
        </authorList>
    </citation>
    <scope>NUCLEOTIDE SEQUENCE</scope>
    <source>
        <strain evidence="9">RSA 476</strain>
    </source>
</reference>
<evidence type="ECO:0000256" key="8">
    <source>
        <dbReference type="SAM" id="Phobius"/>
    </source>
</evidence>
<feature type="transmembrane region" description="Helical" evidence="8">
    <location>
        <begin position="110"/>
        <end position="128"/>
    </location>
</feature>
<evidence type="ECO:0000256" key="1">
    <source>
        <dbReference type="ARBA" id="ARBA00004141"/>
    </source>
</evidence>
<dbReference type="EMBL" id="JANBUY010000051">
    <property type="protein sequence ID" value="KAJ2865831.1"/>
    <property type="molecule type" value="Genomic_DNA"/>
</dbReference>
<dbReference type="GO" id="GO:0016020">
    <property type="term" value="C:membrane"/>
    <property type="evidence" value="ECO:0007669"/>
    <property type="project" value="UniProtKB-SubCell"/>
</dbReference>
<evidence type="ECO:0000313" key="10">
    <source>
        <dbReference type="Proteomes" id="UP001140074"/>
    </source>
</evidence>
<feature type="transmembrane region" description="Helical" evidence="8">
    <location>
        <begin position="184"/>
        <end position="202"/>
    </location>
</feature>
<evidence type="ECO:0000256" key="3">
    <source>
        <dbReference type="ARBA" id="ARBA00022692"/>
    </source>
</evidence>
<dbReference type="CDD" id="cd13957">
    <property type="entry name" value="PT_UbiA_Cox10"/>
    <property type="match status" value="1"/>
</dbReference>
<dbReference type="InterPro" id="IPR000537">
    <property type="entry name" value="UbiA_prenyltransferase"/>
</dbReference>
<evidence type="ECO:0000256" key="7">
    <source>
        <dbReference type="ARBA" id="ARBA00030253"/>
    </source>
</evidence>
<dbReference type="GO" id="GO:0005739">
    <property type="term" value="C:mitochondrion"/>
    <property type="evidence" value="ECO:0007669"/>
    <property type="project" value="TreeGrafter"/>
</dbReference>
<feature type="transmembrane region" description="Helical" evidence="8">
    <location>
        <begin position="85"/>
        <end position="103"/>
    </location>
</feature>
<keyword evidence="2 9" id="KW-0808">Transferase</keyword>
<comment type="subcellular location">
    <subcellularLocation>
        <location evidence="1">Membrane</location>
        <topology evidence="1">Multi-pass membrane protein</topology>
    </subcellularLocation>
</comment>